<dbReference type="EMBL" id="KN714690">
    <property type="protein sequence ID" value="KUI56580.1"/>
    <property type="molecule type" value="Genomic_DNA"/>
</dbReference>
<dbReference type="Pfam" id="PF01323">
    <property type="entry name" value="DSBA"/>
    <property type="match status" value="1"/>
</dbReference>
<proteinExistence type="predicted"/>
<protein>
    <submittedName>
        <fullName evidence="2">Uncharacterized protein YwbO</fullName>
    </submittedName>
</protein>
<keyword evidence="3" id="KW-1185">Reference proteome</keyword>
<dbReference type="InterPro" id="IPR001853">
    <property type="entry name" value="DSBA-like_thioredoxin_dom"/>
</dbReference>
<feature type="domain" description="DSBA-like thioredoxin" evidence="1">
    <location>
        <begin position="7"/>
        <end position="209"/>
    </location>
</feature>
<reference evidence="3" key="1">
    <citation type="submission" date="2014-12" db="EMBL/GenBank/DDBJ databases">
        <title>Genome Sequence of Valsa Canker Pathogens Uncovers a Specific Adaption of Colonization on Woody Bark.</title>
        <authorList>
            <person name="Yin Z."/>
            <person name="Liu H."/>
            <person name="Gao X."/>
            <person name="Li Z."/>
            <person name="Song N."/>
            <person name="Ke X."/>
            <person name="Dai Q."/>
            <person name="Wu Y."/>
            <person name="Sun Y."/>
            <person name="Xu J.-R."/>
            <person name="Kang Z.K."/>
            <person name="Wang L."/>
            <person name="Huang L."/>
        </authorList>
    </citation>
    <scope>NUCLEOTIDE SEQUENCE [LARGE SCALE GENOMIC DNA]</scope>
    <source>
        <strain evidence="3">SXYL134</strain>
    </source>
</reference>
<name>A0A194UY00_CYTMA</name>
<dbReference type="STRING" id="694573.A0A194UY00"/>
<accession>A0A194UY00</accession>
<evidence type="ECO:0000313" key="2">
    <source>
        <dbReference type="EMBL" id="KUI56580.1"/>
    </source>
</evidence>
<dbReference type="InterPro" id="IPR036249">
    <property type="entry name" value="Thioredoxin-like_sf"/>
</dbReference>
<dbReference type="AlphaFoldDB" id="A0A194UY00"/>
<dbReference type="SUPFAM" id="SSF52833">
    <property type="entry name" value="Thioredoxin-like"/>
    <property type="match status" value="1"/>
</dbReference>
<gene>
    <name evidence="2" type="ORF">VP1G_03932</name>
</gene>
<evidence type="ECO:0000313" key="3">
    <source>
        <dbReference type="Proteomes" id="UP000078576"/>
    </source>
</evidence>
<dbReference type="CDD" id="cd03024">
    <property type="entry name" value="DsbA_FrnE"/>
    <property type="match status" value="1"/>
</dbReference>
<dbReference type="PANTHER" id="PTHR13887:SF41">
    <property type="entry name" value="THIOREDOXIN SUPERFAMILY PROTEIN"/>
    <property type="match status" value="1"/>
</dbReference>
<dbReference type="PANTHER" id="PTHR13887">
    <property type="entry name" value="GLUTATHIONE S-TRANSFERASE KAPPA"/>
    <property type="match status" value="1"/>
</dbReference>
<dbReference type="GO" id="GO:0016491">
    <property type="term" value="F:oxidoreductase activity"/>
    <property type="evidence" value="ECO:0007669"/>
    <property type="project" value="InterPro"/>
</dbReference>
<dbReference type="OrthoDB" id="1930760at2759"/>
<dbReference type="Proteomes" id="UP000078576">
    <property type="component" value="Unassembled WGS sequence"/>
</dbReference>
<organism evidence="2 3">
    <name type="scientific">Cytospora mali</name>
    <name type="common">Apple Valsa canker fungus</name>
    <name type="synonym">Valsa mali</name>
    <dbReference type="NCBI Taxonomy" id="578113"/>
    <lineage>
        <taxon>Eukaryota</taxon>
        <taxon>Fungi</taxon>
        <taxon>Dikarya</taxon>
        <taxon>Ascomycota</taxon>
        <taxon>Pezizomycotina</taxon>
        <taxon>Sordariomycetes</taxon>
        <taxon>Sordariomycetidae</taxon>
        <taxon>Diaporthales</taxon>
        <taxon>Cytosporaceae</taxon>
        <taxon>Cytospora</taxon>
    </lineage>
</organism>
<sequence length="221" mass="24752">MMTNLTIAITSDPVCPWCYMGKKRLDKAIELYKKVYPGGRDDTFTVSWHAFYLDPSAPKKGISWVERHEQRFGPGKTTAFQNRLAGLGRQHGISFSFAGEIGNTRDAHRLIAMSRTRGPEAQDRVVMELFRDYFEANGDVTSYDTLERVAEKAGLEPSEVRGWLEGGDGGEEVDAEVREAAERNVTGVPSFLIQGKYEVDGAQDEQAFMELFTKVMEAEVV</sequence>
<evidence type="ECO:0000259" key="1">
    <source>
        <dbReference type="Pfam" id="PF01323"/>
    </source>
</evidence>
<dbReference type="Gene3D" id="3.40.30.10">
    <property type="entry name" value="Glutaredoxin"/>
    <property type="match status" value="1"/>
</dbReference>